<evidence type="ECO:0000313" key="1">
    <source>
        <dbReference type="EMBL" id="OWQ93840.1"/>
    </source>
</evidence>
<keyword evidence="2" id="KW-1185">Reference proteome</keyword>
<dbReference type="EMBL" id="NIOF01000001">
    <property type="protein sequence ID" value="OWQ93840.1"/>
    <property type="molecule type" value="Genomic_DNA"/>
</dbReference>
<dbReference type="Proteomes" id="UP000197468">
    <property type="component" value="Unassembled WGS sequence"/>
</dbReference>
<sequence length="358" mass="38758">MATTPNNNAATQQKLDILKNLVTAYSPERHQAQMLPIGHARYGWHQQFRHLDPAGWATPQNIPYVAATSLLDAYSQLPRRPDLAFNALWSATNNAYNDLYLSGPAGGSDQLTDSRSIKNVADAIAGRLNNVIPLPAVAGGPAQITVFELLKNYTASATDKNLHFVAAYVLRGIAVETHNTTNAGTAAVVRTLLIPSSYKSFKKNFPVLHARIASSTGAKYAQLCNVSEKANRTEIDYGIAGANADKARKLVHATGLIIQQEIQSYVLGSGQPGDVFEADAEWVRFQILALLYASRNAAAHGNAATRLNSVFADGESVSSSSWTFLFCYCYLSLIFLCQGHVSLADLAPIYENSRIALT</sequence>
<protein>
    <submittedName>
        <fullName evidence="1">Uncharacterized protein</fullName>
    </submittedName>
</protein>
<reference evidence="1 2" key="1">
    <citation type="journal article" date="2008" name="Int. J. Syst. Evol. Microbiol.">
        <title>Description of Roseateles aquatilis sp. nov. and Roseateles terrae sp. nov., in the class Betaproteobacteria, and emended description of the genus Roseateles.</title>
        <authorList>
            <person name="Gomila M."/>
            <person name="Bowien B."/>
            <person name="Falsen E."/>
            <person name="Moore E.R."/>
            <person name="Lalucat J."/>
        </authorList>
    </citation>
    <scope>NUCLEOTIDE SEQUENCE [LARGE SCALE GENOMIC DNA]</scope>
    <source>
        <strain evidence="1 2">CCUG 48205</strain>
    </source>
</reference>
<gene>
    <name evidence="1" type="ORF">CDN99_05240</name>
</gene>
<comment type="caution">
    <text evidence="1">The sequence shown here is derived from an EMBL/GenBank/DDBJ whole genome shotgun (WGS) entry which is preliminary data.</text>
</comment>
<evidence type="ECO:0000313" key="2">
    <source>
        <dbReference type="Proteomes" id="UP000197468"/>
    </source>
</evidence>
<organism evidence="1 2">
    <name type="scientific">Roseateles aquatilis</name>
    <dbReference type="NCBI Taxonomy" id="431061"/>
    <lineage>
        <taxon>Bacteria</taxon>
        <taxon>Pseudomonadati</taxon>
        <taxon>Pseudomonadota</taxon>
        <taxon>Betaproteobacteria</taxon>
        <taxon>Burkholderiales</taxon>
        <taxon>Sphaerotilaceae</taxon>
        <taxon>Roseateles</taxon>
    </lineage>
</organism>
<proteinExistence type="predicted"/>
<dbReference type="AlphaFoldDB" id="A0A246JMR6"/>
<accession>A0A246JMR6</accession>
<name>A0A246JMR6_9BURK</name>